<feature type="modified residue" description="4-aspartylphosphate" evidence="1">
    <location>
        <position position="58"/>
    </location>
</feature>
<protein>
    <submittedName>
        <fullName evidence="3">Response regulator</fullName>
    </submittedName>
</protein>
<accession>A0AAU6WUT0</accession>
<evidence type="ECO:0000313" key="3">
    <source>
        <dbReference type="EMBL" id="XAO76136.1"/>
    </source>
</evidence>
<dbReference type="PANTHER" id="PTHR45566:SF1">
    <property type="entry name" value="HTH-TYPE TRANSCRIPTIONAL REGULATOR YHJB-RELATED"/>
    <property type="match status" value="1"/>
</dbReference>
<dbReference type="AlphaFoldDB" id="A0AAU6WUT0"/>
<dbReference type="Gene3D" id="3.40.50.2300">
    <property type="match status" value="1"/>
</dbReference>
<dbReference type="InterPro" id="IPR001789">
    <property type="entry name" value="Sig_transdc_resp-reg_receiver"/>
</dbReference>
<dbReference type="GO" id="GO:0000160">
    <property type="term" value="P:phosphorelay signal transduction system"/>
    <property type="evidence" value="ECO:0007669"/>
    <property type="project" value="InterPro"/>
</dbReference>
<gene>
    <name evidence="3" type="ORF">AAFP95_10230</name>
</gene>
<organism evidence="3 4">
    <name type="scientific">Chryseobacterium endophyticum</name>
    <dbReference type="NCBI Taxonomy" id="1854762"/>
    <lineage>
        <taxon>Bacteria</taxon>
        <taxon>Pseudomonadati</taxon>
        <taxon>Bacteroidota</taxon>
        <taxon>Flavobacteriia</taxon>
        <taxon>Flavobacteriales</taxon>
        <taxon>Weeksellaceae</taxon>
        <taxon>Chryseobacterium group</taxon>
        <taxon>Chryseobacterium</taxon>
    </lineage>
</organism>
<dbReference type="RefSeq" id="WP_345767587.1">
    <property type="nucleotide sequence ID" value="NZ_CP154834.1"/>
</dbReference>
<keyword evidence="4" id="KW-1185">Reference proteome</keyword>
<dbReference type="PANTHER" id="PTHR45566">
    <property type="entry name" value="HTH-TYPE TRANSCRIPTIONAL REGULATOR YHJB-RELATED"/>
    <property type="match status" value="1"/>
</dbReference>
<dbReference type="InterPro" id="IPR011006">
    <property type="entry name" value="CheY-like_superfamily"/>
</dbReference>
<dbReference type="SMART" id="SM00448">
    <property type="entry name" value="REC"/>
    <property type="match status" value="1"/>
</dbReference>
<keyword evidence="1" id="KW-0597">Phosphoprotein</keyword>
<evidence type="ECO:0000256" key="1">
    <source>
        <dbReference type="PROSITE-ProRule" id="PRU00169"/>
    </source>
</evidence>
<dbReference type="InterPro" id="IPR051015">
    <property type="entry name" value="EvgA-like"/>
</dbReference>
<evidence type="ECO:0000313" key="4">
    <source>
        <dbReference type="Proteomes" id="UP001463665"/>
    </source>
</evidence>
<dbReference type="EMBL" id="CP154834">
    <property type="protein sequence ID" value="XAO76136.1"/>
    <property type="molecule type" value="Genomic_DNA"/>
</dbReference>
<dbReference type="PROSITE" id="PS50110">
    <property type="entry name" value="RESPONSE_REGULATORY"/>
    <property type="match status" value="1"/>
</dbReference>
<sequence length="171" mass="19737">MKNTERKILITDDHCVVRVGTGMILEEHLENISVDYAESYAQSKLKIRNERFDMILLDVGMPDSTFKFMVSELKTIQNDLIVMIFSSMKEIYAPDYIREGAEGFVNKLADEQTLVQAVETLFNKGLYYPSIKRAPHFSEKGIPIDKLSEREFQVFLCHWLKETGFSKSPIC</sequence>
<proteinExistence type="predicted"/>
<evidence type="ECO:0000259" key="2">
    <source>
        <dbReference type="PROSITE" id="PS50110"/>
    </source>
</evidence>
<dbReference type="SUPFAM" id="SSF52172">
    <property type="entry name" value="CheY-like"/>
    <property type="match status" value="1"/>
</dbReference>
<dbReference type="Proteomes" id="UP001463665">
    <property type="component" value="Chromosome"/>
</dbReference>
<dbReference type="Pfam" id="PF00072">
    <property type="entry name" value="Response_reg"/>
    <property type="match status" value="1"/>
</dbReference>
<name>A0AAU6WUT0_9FLAO</name>
<feature type="domain" description="Response regulatory" evidence="2">
    <location>
        <begin position="7"/>
        <end position="122"/>
    </location>
</feature>
<reference evidence="3 4" key="1">
    <citation type="submission" date="2024-04" db="EMBL/GenBank/DDBJ databases">
        <title>Genome sequencing and assembly of rice foliar adapted Chryseobacterium endophyticum OsEnb-ALM-A6.</title>
        <authorList>
            <person name="Kumar S."/>
            <person name="Javed M."/>
            <person name="Chouhan V."/>
            <person name="Charishma K."/>
            <person name="Patel A."/>
            <person name="Kumar M."/>
            <person name="Sahu K.P."/>
            <person name="Kumar A."/>
        </authorList>
    </citation>
    <scope>NUCLEOTIDE SEQUENCE [LARGE SCALE GENOMIC DNA]</scope>
    <source>
        <strain evidence="3 4">OsEnb-ALM-A6</strain>
    </source>
</reference>